<dbReference type="OrthoDB" id="9812167at2"/>
<evidence type="ECO:0000313" key="2">
    <source>
        <dbReference type="EMBL" id="GAK37072.1"/>
    </source>
</evidence>
<dbReference type="eggNOG" id="COG0745">
    <property type="taxonomic scope" value="Bacteria"/>
</dbReference>
<dbReference type="InterPro" id="IPR051549">
    <property type="entry name" value="PEP_Utilizing_Enz"/>
</dbReference>
<evidence type="ECO:0000259" key="1">
    <source>
        <dbReference type="Pfam" id="PF01326"/>
    </source>
</evidence>
<dbReference type="SUPFAM" id="SSF56059">
    <property type="entry name" value="Glutathione synthetase ATP-binding domain-like"/>
    <property type="match status" value="1"/>
</dbReference>
<dbReference type="GO" id="GO:0016301">
    <property type="term" value="F:kinase activity"/>
    <property type="evidence" value="ECO:0007669"/>
    <property type="project" value="InterPro"/>
</dbReference>
<reference evidence="2 3" key="1">
    <citation type="journal article" date="2015" name="Microbes Environ.">
        <title>Distribution and evolution of nitrogen fixation genes in the phylum bacteroidetes.</title>
        <authorList>
            <person name="Inoue J."/>
            <person name="Oshima K."/>
            <person name="Suda W."/>
            <person name="Sakamoto M."/>
            <person name="Iino T."/>
            <person name="Noda S."/>
            <person name="Hongoh Y."/>
            <person name="Hattori M."/>
            <person name="Ohkuma M."/>
        </authorList>
    </citation>
    <scope>NUCLEOTIDE SEQUENCE [LARGE SCALE GENOMIC DNA]</scope>
    <source>
        <strain evidence="2 3">JCM 15093</strain>
    </source>
</reference>
<accession>A0A069D3W6</accession>
<dbReference type="eggNOG" id="COG0574">
    <property type="taxonomic scope" value="Bacteria"/>
</dbReference>
<dbReference type="Proteomes" id="UP000027601">
    <property type="component" value="Unassembled WGS sequence"/>
</dbReference>
<dbReference type="GO" id="GO:0005524">
    <property type="term" value="F:ATP binding"/>
    <property type="evidence" value="ECO:0007669"/>
    <property type="project" value="InterPro"/>
</dbReference>
<comment type="caution">
    <text evidence="2">The sequence shown here is derived from an EMBL/GenBank/DDBJ whole genome shotgun (WGS) entry which is preliminary data.</text>
</comment>
<proteinExistence type="predicted"/>
<evidence type="ECO:0000313" key="3">
    <source>
        <dbReference type="Proteomes" id="UP000027601"/>
    </source>
</evidence>
<dbReference type="AlphaFoldDB" id="A0A069D3W6"/>
<dbReference type="InterPro" id="IPR011006">
    <property type="entry name" value="CheY-like_superfamily"/>
</dbReference>
<gene>
    <name evidence="2" type="ORF">JCM15093_2289</name>
</gene>
<protein>
    <submittedName>
        <fullName evidence="2">Phosphoenolpyruvate synthase</fullName>
    </submittedName>
</protein>
<keyword evidence="3" id="KW-1185">Reference proteome</keyword>
<dbReference type="EMBL" id="BAJS01000013">
    <property type="protein sequence ID" value="GAK37072.1"/>
    <property type="molecule type" value="Genomic_DNA"/>
</dbReference>
<dbReference type="SUPFAM" id="SSF52172">
    <property type="entry name" value="CheY-like"/>
    <property type="match status" value="1"/>
</dbReference>
<dbReference type="Pfam" id="PF01326">
    <property type="entry name" value="PPDK_N"/>
    <property type="match status" value="1"/>
</dbReference>
<keyword evidence="2" id="KW-0670">Pyruvate</keyword>
<dbReference type="Gene3D" id="3.40.50.2300">
    <property type="match status" value="1"/>
</dbReference>
<organism evidence="2 3">
    <name type="scientific">Bacteroides graminisolvens DSM 19988 = JCM 15093</name>
    <dbReference type="NCBI Taxonomy" id="1121097"/>
    <lineage>
        <taxon>Bacteria</taxon>
        <taxon>Pseudomonadati</taxon>
        <taxon>Bacteroidota</taxon>
        <taxon>Bacteroidia</taxon>
        <taxon>Bacteroidales</taxon>
        <taxon>Bacteroidaceae</taxon>
        <taxon>Bacteroides</taxon>
    </lineage>
</organism>
<dbReference type="CDD" id="cd00156">
    <property type="entry name" value="REC"/>
    <property type="match status" value="1"/>
</dbReference>
<dbReference type="InterPro" id="IPR013815">
    <property type="entry name" value="ATP_grasp_subdomain_1"/>
</dbReference>
<dbReference type="PANTHER" id="PTHR43615">
    <property type="entry name" value="PHOSPHOENOLPYRUVATE SYNTHASE-RELATED"/>
    <property type="match status" value="1"/>
</dbReference>
<feature type="domain" description="Pyruvate phosphate dikinase AMP/ATP-binding" evidence="1">
    <location>
        <begin position="434"/>
        <end position="802"/>
    </location>
</feature>
<dbReference type="Gene3D" id="3.30.1490.20">
    <property type="entry name" value="ATP-grasp fold, A domain"/>
    <property type="match status" value="1"/>
</dbReference>
<dbReference type="InterPro" id="IPR002192">
    <property type="entry name" value="PPDK_AMP/ATP-bd"/>
</dbReference>
<name>A0A069D3W6_9BACE</name>
<dbReference type="STRING" id="1121097.GCA_000428125_02640"/>
<sequence length="986" mass="112698">MLSKLKLNQLYFKDTQFVNLMTRRIFNVLLIANPYDAFMLEDDGRVDEKIFNEYTSLSLRYPPRFSQVSTEEEALMLLANIPFDLVICMPGIGDNDAFSIGRHIKACYSHLPIVVLTPFSHGITKRIANEDLSAFDYIFCWLGNTDLLLSIIKLIEDKMNLEHDVAEVGVQLILLVEDGIRFYSSVLPNLYKFVLKQSQEFSTEALNAHQRTLRMRGRPKIVLARTYEEATEIYYRYKNNVLGVITDVRFPRQGKKDALAGIKLCDEIRREDPFIPLIIQSSEADNAAYASKYGASFIDKNSKKMDVDLRQTVADNFGFGDFVFRNPDTLEKIAKVQNLKELQNIIFAVPAESFLYHISRNHISKWLYSRAMFPIAEFLKPITWDSLQDLDAHRRIIFEAIVKYRKMKNQGVVAIFKRDRFDRYSNFARIGEGSLGGKGRGLAFIDNMVKRHPEFEEFENARVVIPKTVVLCTDVFDEFMESNNLYQVALSDMDDDMILRYFLKAKLPDGLVDDFLTFMDVVKSPIAIRSSSLLEDSHYQPFAGIYNTYMIPYLDDKYEMLRMLSDSIKGVYASVYFKDSKAYMQATSNVIDQEKMAVILQEVVGTQYGDKYYPSMSGVARSLNYYPIGNEKPEEGTVNLALGLGKYIVDGGMTLRFSPYHPNQVLQTSELDIALKETQTRFYALDLKNAGQDFSIDDGFNLLKCHVKEAESDGSLQYIASTFDPYDQVIRDGLYPGGRKVITFANILQHDVFPLARILRLVLKYGEMEMRRPVEIEFAANMDHDSRSGAFYLLQIRPIVDCKEVIDEDLSAIPDEETLFRSANSLGNGIMNDVYDVVYVKTDNYSASNNQFIAYEIEKLNKQFLAEGRNYVLVGPGRWGSSDTWLGIPVKWPHISAAKVIIEAGLTNYRVDPSQGTHFFQNLTSFGVGYFTINAFINEGVYDQKFLNVQPAVTETKFLRHVRFANPLVIKMDGRKKQGVVLKPLL</sequence>
<dbReference type="RefSeq" id="WP_024996838.1">
    <property type="nucleotide sequence ID" value="NZ_ATZI01000014.1"/>
</dbReference>
<dbReference type="PANTHER" id="PTHR43615:SF1">
    <property type="entry name" value="PPDK_N DOMAIN-CONTAINING PROTEIN"/>
    <property type="match status" value="1"/>
</dbReference>